<dbReference type="InterPro" id="IPR002108">
    <property type="entry name" value="ADF-H"/>
</dbReference>
<dbReference type="STRING" id="461836.A0A0L0DRH2"/>
<dbReference type="PROSITE" id="PS51263">
    <property type="entry name" value="ADF_H"/>
    <property type="match status" value="1"/>
</dbReference>
<gene>
    <name evidence="8" type="ORF">AMSG_10587</name>
</gene>
<dbReference type="InterPro" id="IPR029006">
    <property type="entry name" value="ADF-H/Gelsolin-like_dom_sf"/>
</dbReference>
<dbReference type="RefSeq" id="XP_013753512.1">
    <property type="nucleotide sequence ID" value="XM_013898058.1"/>
</dbReference>
<evidence type="ECO:0000256" key="6">
    <source>
        <dbReference type="PIRNR" id="PIRNR001788"/>
    </source>
</evidence>
<name>A0A0L0DRH2_THETB</name>
<dbReference type="GO" id="GO:0030864">
    <property type="term" value="C:cortical actin cytoskeleton"/>
    <property type="evidence" value="ECO:0007669"/>
    <property type="project" value="TreeGrafter"/>
</dbReference>
<organism evidence="8 9">
    <name type="scientific">Thecamonas trahens ATCC 50062</name>
    <dbReference type="NCBI Taxonomy" id="461836"/>
    <lineage>
        <taxon>Eukaryota</taxon>
        <taxon>Apusozoa</taxon>
        <taxon>Apusomonadida</taxon>
        <taxon>Apusomonadidae</taxon>
        <taxon>Thecamonas</taxon>
    </lineage>
</organism>
<feature type="domain" description="ADF-H" evidence="7">
    <location>
        <begin position="3"/>
        <end position="132"/>
    </location>
</feature>
<evidence type="ECO:0000256" key="1">
    <source>
        <dbReference type="ARBA" id="ARBA00004123"/>
    </source>
</evidence>
<keyword evidence="5" id="KW-0539">Nucleus</keyword>
<dbReference type="PANTHER" id="PTHR11249:SF2">
    <property type="entry name" value="GLIA MATURATION FACTOR"/>
    <property type="match status" value="1"/>
</dbReference>
<evidence type="ECO:0000313" key="8">
    <source>
        <dbReference type="EMBL" id="KNC54924.1"/>
    </source>
</evidence>
<dbReference type="GO" id="GO:0071846">
    <property type="term" value="P:actin filament debranching"/>
    <property type="evidence" value="ECO:0007669"/>
    <property type="project" value="InterPro"/>
</dbReference>
<reference evidence="8 9" key="1">
    <citation type="submission" date="2010-05" db="EMBL/GenBank/DDBJ databases">
        <title>The Genome Sequence of Thecamonas trahens ATCC 50062.</title>
        <authorList>
            <consortium name="The Broad Institute Genome Sequencing Platform"/>
            <person name="Russ C."/>
            <person name="Cuomo C."/>
            <person name="Shea T."/>
            <person name="Young S.K."/>
            <person name="Zeng Q."/>
            <person name="Koehrsen M."/>
            <person name="Haas B."/>
            <person name="Borodovsky M."/>
            <person name="Guigo R."/>
            <person name="Alvarado L."/>
            <person name="Berlin A."/>
            <person name="Bochicchio J."/>
            <person name="Borenstein D."/>
            <person name="Chapman S."/>
            <person name="Chen Z."/>
            <person name="Freedman E."/>
            <person name="Gellesch M."/>
            <person name="Goldberg J."/>
            <person name="Griggs A."/>
            <person name="Gujja S."/>
            <person name="Heilman E."/>
            <person name="Heiman D."/>
            <person name="Hepburn T."/>
            <person name="Howarth C."/>
            <person name="Jen D."/>
            <person name="Larson L."/>
            <person name="Mehta T."/>
            <person name="Park D."/>
            <person name="Pearson M."/>
            <person name="Roberts A."/>
            <person name="Saif S."/>
            <person name="Shenoy N."/>
            <person name="Sisk P."/>
            <person name="Stolte C."/>
            <person name="Sykes S."/>
            <person name="Thomson T."/>
            <person name="Walk T."/>
            <person name="White J."/>
            <person name="Yandava C."/>
            <person name="Burger G."/>
            <person name="Gray M.W."/>
            <person name="Holland P.W.H."/>
            <person name="King N."/>
            <person name="Lang F.B.F."/>
            <person name="Roger A.J."/>
            <person name="Ruiz-Trillo I."/>
            <person name="Lander E."/>
            <person name="Nusbaum C."/>
        </authorList>
    </citation>
    <scope>NUCLEOTIDE SEQUENCE [LARGE SCALE GENOMIC DNA]</scope>
    <source>
        <strain evidence="8 9">ATCC 50062</strain>
    </source>
</reference>
<evidence type="ECO:0000256" key="2">
    <source>
        <dbReference type="ARBA" id="ARBA00004496"/>
    </source>
</evidence>
<proteinExistence type="inferred from homology"/>
<dbReference type="Proteomes" id="UP000054408">
    <property type="component" value="Unassembled WGS sequence"/>
</dbReference>
<dbReference type="OrthoDB" id="3919494at2759"/>
<keyword evidence="4" id="KW-0963">Cytoplasm</keyword>
<accession>A0A0L0DRH2</accession>
<evidence type="ECO:0000256" key="5">
    <source>
        <dbReference type="ARBA" id="ARBA00023242"/>
    </source>
</evidence>
<dbReference type="GO" id="GO:0034316">
    <property type="term" value="P:negative regulation of Arp2/3 complex-mediated actin nucleation"/>
    <property type="evidence" value="ECO:0007669"/>
    <property type="project" value="TreeGrafter"/>
</dbReference>
<dbReference type="SUPFAM" id="SSF55753">
    <property type="entry name" value="Actin depolymerizing proteins"/>
    <property type="match status" value="1"/>
</dbReference>
<protein>
    <recommendedName>
        <fullName evidence="7">ADF-H domain-containing protein</fullName>
    </recommendedName>
</protein>
<dbReference type="OMA" id="EWKMLYA"/>
<evidence type="ECO:0000256" key="4">
    <source>
        <dbReference type="ARBA" id="ARBA00022490"/>
    </source>
</evidence>
<dbReference type="GO" id="GO:0003779">
    <property type="term" value="F:actin binding"/>
    <property type="evidence" value="ECO:0007669"/>
    <property type="project" value="InterPro"/>
</dbReference>
<dbReference type="Gene3D" id="3.40.20.10">
    <property type="entry name" value="Severin"/>
    <property type="match status" value="1"/>
</dbReference>
<dbReference type="PANTHER" id="PTHR11249">
    <property type="entry name" value="GLIAL FACTOR NATURATION FACTOR"/>
    <property type="match status" value="1"/>
</dbReference>
<dbReference type="SMART" id="SM00102">
    <property type="entry name" value="ADF"/>
    <property type="match status" value="1"/>
</dbReference>
<dbReference type="Pfam" id="PF00241">
    <property type="entry name" value="Cofilin_ADF"/>
    <property type="match status" value="1"/>
</dbReference>
<dbReference type="eggNOG" id="KOG1736">
    <property type="taxonomic scope" value="Eukaryota"/>
</dbReference>
<dbReference type="GO" id="GO:0005634">
    <property type="term" value="C:nucleus"/>
    <property type="evidence" value="ECO:0007669"/>
    <property type="project" value="UniProtKB-SubCell"/>
</dbReference>
<comment type="similarity">
    <text evidence="3 6">Belongs to the actin-binding proteins ADF family. GMF subfamily.</text>
</comment>
<dbReference type="InterPro" id="IPR011171">
    <property type="entry name" value="GMF"/>
</dbReference>
<sequence>MASTNTCDVGDDVVAAFKAFRKKNAEAGALILTIDGDERMVHVDEEIDEIDLEELAGDLPDSIPRFIVYSYKWQQTAERVSYPLVMIFYCPSQCNPYFAMMYTSSKHVVCNKLSLSKVFDLDDADDLNEEWL</sequence>
<dbReference type="GO" id="GO:0071933">
    <property type="term" value="F:Arp2/3 complex binding"/>
    <property type="evidence" value="ECO:0007669"/>
    <property type="project" value="InterPro"/>
</dbReference>
<dbReference type="AlphaFoldDB" id="A0A0L0DRH2"/>
<keyword evidence="9" id="KW-1185">Reference proteome</keyword>
<evidence type="ECO:0000259" key="7">
    <source>
        <dbReference type="PROSITE" id="PS51263"/>
    </source>
</evidence>
<evidence type="ECO:0000256" key="3">
    <source>
        <dbReference type="ARBA" id="ARBA00010055"/>
    </source>
</evidence>
<evidence type="ECO:0000313" key="9">
    <source>
        <dbReference type="Proteomes" id="UP000054408"/>
    </source>
</evidence>
<dbReference type="FunFam" id="3.40.20.10:FF:000026">
    <property type="entry name" value="Glia maturation factor"/>
    <property type="match status" value="1"/>
</dbReference>
<comment type="subcellular location">
    <subcellularLocation>
        <location evidence="2">Cytoplasm</location>
    </subcellularLocation>
    <subcellularLocation>
        <location evidence="1">Nucleus</location>
    </subcellularLocation>
</comment>
<dbReference type="GeneID" id="25568776"/>
<dbReference type="EMBL" id="GL349492">
    <property type="protein sequence ID" value="KNC54924.1"/>
    <property type="molecule type" value="Genomic_DNA"/>
</dbReference>
<dbReference type="PIRSF" id="PIRSF001788">
    <property type="entry name" value="GMF-beta"/>
    <property type="match status" value="1"/>
</dbReference>